<dbReference type="SUPFAM" id="SSF50494">
    <property type="entry name" value="Trypsin-like serine proteases"/>
    <property type="match status" value="1"/>
</dbReference>
<comment type="caution">
    <text evidence="4">The sequence shown here is derived from an EMBL/GenBank/DDBJ whole genome shotgun (WGS) entry which is preliminary data.</text>
</comment>
<sequence length="171" mass="18375">MRVGQEMKVIGWGVTSNENKSSSRLLQDTEILVQDPKDCSPLRSSYSSNDLDVVCMANSVNKKDTCYGDSGGPALSKISDNQLKEEGGKVKYNLVGITSYGDSQQKELDSKGRPICGGNGAIGFYTRVGDYLKFIASNTKLSVDYLVANTTGTGIPLSNKFDSQQGAKVVN</sequence>
<dbReference type="STRING" id="133412.A0A1R1X5K7"/>
<evidence type="ECO:0000259" key="3">
    <source>
        <dbReference type="PROSITE" id="PS50240"/>
    </source>
</evidence>
<evidence type="ECO:0000313" key="4">
    <source>
        <dbReference type="EMBL" id="OMJ09890.1"/>
    </source>
</evidence>
<protein>
    <submittedName>
        <fullName evidence="4">Mite allergen Der p 3</fullName>
    </submittedName>
</protein>
<dbReference type="PANTHER" id="PTHR24264:SF83">
    <property type="entry name" value="COMPLEMENT FACTOR I"/>
    <property type="match status" value="1"/>
</dbReference>
<dbReference type="OrthoDB" id="6380398at2759"/>
<accession>A0A1R1X5K7</accession>
<organism evidence="4 5">
    <name type="scientific">Smittium culicis</name>
    <dbReference type="NCBI Taxonomy" id="133412"/>
    <lineage>
        <taxon>Eukaryota</taxon>
        <taxon>Fungi</taxon>
        <taxon>Fungi incertae sedis</taxon>
        <taxon>Zoopagomycota</taxon>
        <taxon>Kickxellomycotina</taxon>
        <taxon>Harpellomycetes</taxon>
        <taxon>Harpellales</taxon>
        <taxon>Legeriomycetaceae</taxon>
        <taxon>Smittium</taxon>
    </lineage>
</organism>
<proteinExistence type="predicted"/>
<feature type="domain" description="Peptidase S1" evidence="3">
    <location>
        <begin position="1"/>
        <end position="140"/>
    </location>
</feature>
<dbReference type="GO" id="GO:0005615">
    <property type="term" value="C:extracellular space"/>
    <property type="evidence" value="ECO:0007669"/>
    <property type="project" value="TreeGrafter"/>
</dbReference>
<keyword evidence="1" id="KW-0645">Protease</keyword>
<dbReference type="InterPro" id="IPR001254">
    <property type="entry name" value="Trypsin_dom"/>
</dbReference>
<dbReference type="InterPro" id="IPR043504">
    <property type="entry name" value="Peptidase_S1_PA_chymotrypsin"/>
</dbReference>
<dbReference type="Gene3D" id="2.40.10.10">
    <property type="entry name" value="Trypsin-like serine proteases"/>
    <property type="match status" value="1"/>
</dbReference>
<evidence type="ECO:0000313" key="5">
    <source>
        <dbReference type="Proteomes" id="UP000187283"/>
    </source>
</evidence>
<keyword evidence="2" id="KW-0378">Hydrolase</keyword>
<dbReference type="EMBL" id="LSSN01005270">
    <property type="protein sequence ID" value="OMJ09890.1"/>
    <property type="molecule type" value="Genomic_DNA"/>
</dbReference>
<dbReference type="InterPro" id="IPR009003">
    <property type="entry name" value="Peptidase_S1_PA"/>
</dbReference>
<dbReference type="AlphaFoldDB" id="A0A1R1X5K7"/>
<dbReference type="Proteomes" id="UP000187283">
    <property type="component" value="Unassembled WGS sequence"/>
</dbReference>
<dbReference type="GO" id="GO:0004252">
    <property type="term" value="F:serine-type endopeptidase activity"/>
    <property type="evidence" value="ECO:0007669"/>
    <property type="project" value="InterPro"/>
</dbReference>
<dbReference type="Pfam" id="PF00089">
    <property type="entry name" value="Trypsin"/>
    <property type="match status" value="1"/>
</dbReference>
<evidence type="ECO:0000256" key="1">
    <source>
        <dbReference type="ARBA" id="ARBA00022670"/>
    </source>
</evidence>
<dbReference type="GO" id="GO:0006508">
    <property type="term" value="P:proteolysis"/>
    <property type="evidence" value="ECO:0007669"/>
    <property type="project" value="UniProtKB-KW"/>
</dbReference>
<dbReference type="InterPro" id="IPR050127">
    <property type="entry name" value="Serine_Proteases_S1"/>
</dbReference>
<dbReference type="PANTHER" id="PTHR24264">
    <property type="entry name" value="TRYPSIN-RELATED"/>
    <property type="match status" value="1"/>
</dbReference>
<reference evidence="4 5" key="1">
    <citation type="submission" date="2017-01" db="EMBL/GenBank/DDBJ databases">
        <authorList>
            <person name="Mah S.A."/>
            <person name="Swanson W.J."/>
            <person name="Moy G.W."/>
            <person name="Vacquier V.D."/>
        </authorList>
    </citation>
    <scope>NUCLEOTIDE SEQUENCE [LARGE SCALE GENOMIC DNA]</scope>
    <source>
        <strain evidence="4 5">GSMNP</strain>
    </source>
</reference>
<keyword evidence="5" id="KW-1185">Reference proteome</keyword>
<name>A0A1R1X5K7_9FUNG</name>
<dbReference type="PROSITE" id="PS50240">
    <property type="entry name" value="TRYPSIN_DOM"/>
    <property type="match status" value="1"/>
</dbReference>
<gene>
    <name evidence="4" type="ORF">AYI70_g10662</name>
</gene>
<evidence type="ECO:0000256" key="2">
    <source>
        <dbReference type="ARBA" id="ARBA00022801"/>
    </source>
</evidence>